<reference evidence="6 7" key="1">
    <citation type="submission" date="2010-02" db="EMBL/GenBank/DDBJ databases">
        <authorList>
            <person name="Weinstock G."/>
            <person name="Sodergren E."/>
            <person name="Clifton S."/>
            <person name="Fulton L."/>
            <person name="Fulton B."/>
            <person name="Courtney L."/>
            <person name="Fronick C."/>
            <person name="Harrison M."/>
            <person name="Strong C."/>
            <person name="Farmer C."/>
            <person name="Delahaunty K."/>
            <person name="Markovic C."/>
            <person name="Hall O."/>
            <person name="Minx P."/>
            <person name="Tomlinson C."/>
            <person name="Mitreva M."/>
            <person name="Nelson J."/>
            <person name="Hou S."/>
            <person name="Wollam A."/>
            <person name="Pepin K.H."/>
            <person name="Johnson M."/>
            <person name="Bhonagiri V."/>
            <person name="Zhang X."/>
            <person name="Suruliraj S."/>
            <person name="Warren W."/>
            <person name="Chinwalla A."/>
            <person name="Mardis E.R."/>
            <person name="Wilson R.K."/>
        </authorList>
    </citation>
    <scope>NUCLEOTIDE SEQUENCE [LARGE SCALE GENOMIC DNA]</scope>
    <source>
        <strain evidence="6 7">ATCC 33693</strain>
    </source>
</reference>
<evidence type="ECO:0000256" key="4">
    <source>
        <dbReference type="PROSITE-ProRule" id="PRU00473"/>
    </source>
</evidence>
<dbReference type="GO" id="GO:0009279">
    <property type="term" value="C:cell outer membrane"/>
    <property type="evidence" value="ECO:0007669"/>
    <property type="project" value="UniProtKB-SubCell"/>
</dbReference>
<name>D4CSJ3_9FUSO</name>
<dbReference type="InterPro" id="IPR050330">
    <property type="entry name" value="Bact_OuterMem_StrucFunc"/>
</dbReference>
<proteinExistence type="predicted"/>
<dbReference type="EMBL" id="ACJY01000027">
    <property type="protein sequence ID" value="EFE87750.1"/>
    <property type="molecule type" value="Genomic_DNA"/>
</dbReference>
<dbReference type="HOGENOM" id="CLU_016890_12_1_0"/>
<evidence type="ECO:0000256" key="3">
    <source>
        <dbReference type="ARBA" id="ARBA00023237"/>
    </source>
</evidence>
<dbReference type="InterPro" id="IPR006664">
    <property type="entry name" value="OMP_bac"/>
</dbReference>
<dbReference type="RefSeq" id="WP_005971070.1">
    <property type="nucleotide sequence ID" value="NZ_GG665893.1"/>
</dbReference>
<evidence type="ECO:0000256" key="2">
    <source>
        <dbReference type="ARBA" id="ARBA00023136"/>
    </source>
</evidence>
<evidence type="ECO:0000259" key="5">
    <source>
        <dbReference type="PROSITE" id="PS51123"/>
    </source>
</evidence>
<dbReference type="PANTHER" id="PTHR30329">
    <property type="entry name" value="STATOR ELEMENT OF FLAGELLAR MOTOR COMPLEX"/>
    <property type="match status" value="1"/>
</dbReference>
<dbReference type="OrthoDB" id="9789430at2"/>
<comment type="subcellular location">
    <subcellularLocation>
        <location evidence="1">Cell outer membrane</location>
    </subcellularLocation>
</comment>
<comment type="caution">
    <text evidence="6">The sequence shown here is derived from an EMBL/GenBank/DDBJ whole genome shotgun (WGS) entry which is preliminary data.</text>
</comment>
<evidence type="ECO:0000313" key="7">
    <source>
        <dbReference type="Proteomes" id="UP000003748"/>
    </source>
</evidence>
<dbReference type="CDD" id="cd07185">
    <property type="entry name" value="OmpA_C-like"/>
    <property type="match status" value="1"/>
</dbReference>
<evidence type="ECO:0000313" key="6">
    <source>
        <dbReference type="EMBL" id="EFE87750.1"/>
    </source>
</evidence>
<dbReference type="AlphaFoldDB" id="D4CSJ3"/>
<dbReference type="GeneID" id="78418665"/>
<feature type="non-terminal residue" evidence="6">
    <location>
        <position position="1"/>
    </location>
</feature>
<accession>D4CSJ3</accession>
<dbReference type="PROSITE" id="PS51123">
    <property type="entry name" value="OMPA_2"/>
    <property type="match status" value="1"/>
</dbReference>
<dbReference type="PRINTS" id="PR01021">
    <property type="entry name" value="OMPADOMAIN"/>
</dbReference>
<dbReference type="InterPro" id="IPR006665">
    <property type="entry name" value="OmpA-like"/>
</dbReference>
<evidence type="ECO:0000256" key="1">
    <source>
        <dbReference type="ARBA" id="ARBA00004442"/>
    </source>
</evidence>
<protein>
    <submittedName>
        <fullName evidence="6">OmpA family protein</fullName>
    </submittedName>
</protein>
<dbReference type="InterPro" id="IPR036737">
    <property type="entry name" value="OmpA-like_sf"/>
</dbReference>
<dbReference type="Proteomes" id="UP000003748">
    <property type="component" value="Unassembled WGS sequence"/>
</dbReference>
<dbReference type="SUPFAM" id="SSF103088">
    <property type="entry name" value="OmpA-like"/>
    <property type="match status" value="1"/>
</dbReference>
<dbReference type="Gene3D" id="3.30.1330.60">
    <property type="entry name" value="OmpA-like domain"/>
    <property type="match status" value="1"/>
</dbReference>
<feature type="domain" description="OmpA-like" evidence="5">
    <location>
        <begin position="1"/>
        <end position="93"/>
    </location>
</feature>
<organism evidence="6 7">
    <name type="scientific">Fusobacterium periodonticum ATCC 33693</name>
    <dbReference type="NCBI Taxonomy" id="546275"/>
    <lineage>
        <taxon>Bacteria</taxon>
        <taxon>Fusobacteriati</taxon>
        <taxon>Fusobacteriota</taxon>
        <taxon>Fusobacteriia</taxon>
        <taxon>Fusobacteriales</taxon>
        <taxon>Fusobacteriaceae</taxon>
        <taxon>Fusobacterium</taxon>
    </lineage>
</organism>
<keyword evidence="2 4" id="KW-0472">Membrane</keyword>
<sequence>YFEMLNNLKDFIEQNNYEVTLEGHTDSIGSNQYNIGLSRRRAEAVKAKLIEFGLAEERIVGIEAKGEEYPVATNETPEGRLQNRRVEFRLVQR</sequence>
<dbReference type="Pfam" id="PF00691">
    <property type="entry name" value="OmpA"/>
    <property type="match status" value="1"/>
</dbReference>
<dbReference type="PANTHER" id="PTHR30329:SF21">
    <property type="entry name" value="LIPOPROTEIN YIAD-RELATED"/>
    <property type="match status" value="1"/>
</dbReference>
<gene>
    <name evidence="6" type="ORF">FUSPEROL_00352</name>
</gene>
<keyword evidence="3" id="KW-0998">Cell outer membrane</keyword>